<evidence type="ECO:0000259" key="13">
    <source>
        <dbReference type="SMART" id="SM00840"/>
    </source>
</evidence>
<dbReference type="EC" id="6.1.1.16" evidence="12"/>
<dbReference type="InterPro" id="IPR009080">
    <property type="entry name" value="tRNAsynth_Ia_anticodon-bd"/>
</dbReference>
<dbReference type="Proteomes" id="UP000016368">
    <property type="component" value="Unassembled WGS sequence"/>
</dbReference>
<dbReference type="HAMAP" id="MF_00041">
    <property type="entry name" value="Cys_tRNA_synth"/>
    <property type="match status" value="1"/>
</dbReference>
<feature type="binding site" evidence="12">
    <location>
        <position position="219"/>
    </location>
    <ligand>
        <name>Zn(2+)</name>
        <dbReference type="ChEBI" id="CHEBI:29105"/>
    </ligand>
</feature>
<organism evidence="14 15">
    <name type="scientific">Hylemonella gracilis ATCC 19624</name>
    <dbReference type="NCBI Taxonomy" id="887062"/>
    <lineage>
        <taxon>Bacteria</taxon>
        <taxon>Pseudomonadati</taxon>
        <taxon>Pseudomonadota</taxon>
        <taxon>Betaproteobacteria</taxon>
        <taxon>Burkholderiales</taxon>
        <taxon>Comamonadaceae</taxon>
        <taxon>Hylemonella</taxon>
    </lineage>
</organism>
<dbReference type="GO" id="GO:0006423">
    <property type="term" value="P:cysteinyl-tRNA aminoacylation"/>
    <property type="evidence" value="ECO:0007669"/>
    <property type="project" value="UniProtKB-UniRule"/>
</dbReference>
<dbReference type="AlphaFoldDB" id="F3KTU5"/>
<dbReference type="SMART" id="SM00840">
    <property type="entry name" value="DALR_2"/>
    <property type="match status" value="1"/>
</dbReference>
<comment type="caution">
    <text evidence="14">The sequence shown here is derived from an EMBL/GenBank/DDBJ whole genome shotgun (WGS) entry which is preliminary data.</text>
</comment>
<comment type="cofactor">
    <cofactor evidence="12">
        <name>Zn(2+)</name>
        <dbReference type="ChEBI" id="CHEBI:29105"/>
    </cofactor>
    <text evidence="12">Binds 1 zinc ion per subunit.</text>
</comment>
<gene>
    <name evidence="12 14" type="primary">cysS</name>
    <name evidence="14" type="ORF">HGR_09383</name>
</gene>
<dbReference type="InterPro" id="IPR032678">
    <property type="entry name" value="tRNA-synt_1_cat_dom"/>
</dbReference>
<dbReference type="STRING" id="887062.HGR_09383"/>
<evidence type="ECO:0000256" key="7">
    <source>
        <dbReference type="ARBA" id="ARBA00022741"/>
    </source>
</evidence>
<evidence type="ECO:0000256" key="4">
    <source>
        <dbReference type="ARBA" id="ARBA00022490"/>
    </source>
</evidence>
<comment type="catalytic activity">
    <reaction evidence="12">
        <text>tRNA(Cys) + L-cysteine + ATP = L-cysteinyl-tRNA(Cys) + AMP + diphosphate</text>
        <dbReference type="Rhea" id="RHEA:17773"/>
        <dbReference type="Rhea" id="RHEA-COMP:9661"/>
        <dbReference type="Rhea" id="RHEA-COMP:9679"/>
        <dbReference type="ChEBI" id="CHEBI:30616"/>
        <dbReference type="ChEBI" id="CHEBI:33019"/>
        <dbReference type="ChEBI" id="CHEBI:35235"/>
        <dbReference type="ChEBI" id="CHEBI:78442"/>
        <dbReference type="ChEBI" id="CHEBI:78517"/>
        <dbReference type="ChEBI" id="CHEBI:456215"/>
        <dbReference type="EC" id="6.1.1.16"/>
    </reaction>
</comment>
<dbReference type="InterPro" id="IPR015803">
    <property type="entry name" value="Cys-tRNA-ligase"/>
</dbReference>
<feature type="binding site" evidence="12">
    <location>
        <position position="244"/>
    </location>
    <ligand>
        <name>Zn(2+)</name>
        <dbReference type="ChEBI" id="CHEBI:29105"/>
    </ligand>
</feature>
<keyword evidence="8 12" id="KW-0862">Zinc</keyword>
<dbReference type="Pfam" id="PF23493">
    <property type="entry name" value="CysS_C"/>
    <property type="match status" value="1"/>
</dbReference>
<dbReference type="OrthoDB" id="9815130at2"/>
<dbReference type="SUPFAM" id="SSF52374">
    <property type="entry name" value="Nucleotidylyl transferase"/>
    <property type="match status" value="1"/>
</dbReference>
<dbReference type="PANTHER" id="PTHR10890:SF3">
    <property type="entry name" value="CYSTEINE--TRNA LIGASE, CYTOPLASMIC"/>
    <property type="match status" value="1"/>
</dbReference>
<evidence type="ECO:0000256" key="10">
    <source>
        <dbReference type="ARBA" id="ARBA00022917"/>
    </source>
</evidence>
<dbReference type="GO" id="GO:0005829">
    <property type="term" value="C:cytosol"/>
    <property type="evidence" value="ECO:0007669"/>
    <property type="project" value="TreeGrafter"/>
</dbReference>
<evidence type="ECO:0000256" key="9">
    <source>
        <dbReference type="ARBA" id="ARBA00022840"/>
    </source>
</evidence>
<dbReference type="CDD" id="cd07963">
    <property type="entry name" value="Anticodon_Ia_Cys"/>
    <property type="match status" value="1"/>
</dbReference>
<dbReference type="Pfam" id="PF01406">
    <property type="entry name" value="tRNA-synt_1e"/>
    <property type="match status" value="1"/>
</dbReference>
<evidence type="ECO:0000256" key="6">
    <source>
        <dbReference type="ARBA" id="ARBA00022723"/>
    </source>
</evidence>
<keyword evidence="6 12" id="KW-0479">Metal-binding</keyword>
<sequence length="475" mass="51950">MTLRIYNTLSRALEPFVSLEPGHVRMYVCGMTVYDLCHLGHARAMVAFDVVQRWLKASGWRVTYVRNITDIDDKIIQRALKNGETIRGLTDRMIAALHQDADALGIQRPTHEPRAMDYVPQMLDLIGQLERQGLAYRVPGQAGGASGDVNYSVRKFPGYGKLSGKSLDELRAGERVAVLDGKQDPLDFVLWKSAKADEPAEAQWQSPYGAGRPGWHIECSAMSCALLGESFDIHGGGADLQFPHHENEIAQSEGAKIGAANEGQPMARYWMHNGFVRVDNEKMSKSLGNFFTIREVLQKYDAQTVRFFILRAHYRSPLNYGDAHLDDARSALKRLYTALQATPPAPMAPQTVDWTEGHAARFKAAMDEDFGTPEAVAVLFDLATEVNKTGSARLAALLKALGGCLGLLQEDPVAFLQSGASAALDASAIDSLIAQRAAAKAAKNFAEADRIRQELLAQGIVLKDAPTGTTWEVAA</sequence>
<dbReference type="eggNOG" id="COG0215">
    <property type="taxonomic scope" value="Bacteria"/>
</dbReference>
<comment type="similarity">
    <text evidence="2 12">Belongs to the class-I aminoacyl-tRNA synthetase family.</text>
</comment>
<dbReference type="PRINTS" id="PR00983">
    <property type="entry name" value="TRNASYNTHCYS"/>
</dbReference>
<dbReference type="FunFam" id="3.40.50.620:FF:000009">
    <property type="entry name" value="Cysteine--tRNA ligase"/>
    <property type="match status" value="1"/>
</dbReference>
<keyword evidence="5 12" id="KW-0436">Ligase</keyword>
<proteinExistence type="inferred from homology"/>
<dbReference type="EMBL" id="AEGR01000057">
    <property type="protein sequence ID" value="EGI76773.1"/>
    <property type="molecule type" value="Genomic_DNA"/>
</dbReference>
<feature type="binding site" evidence="12">
    <location>
        <position position="285"/>
    </location>
    <ligand>
        <name>ATP</name>
        <dbReference type="ChEBI" id="CHEBI:30616"/>
    </ligand>
</feature>
<dbReference type="PANTHER" id="PTHR10890">
    <property type="entry name" value="CYSTEINYL-TRNA SYNTHETASE"/>
    <property type="match status" value="1"/>
</dbReference>
<dbReference type="RefSeq" id="WP_006297938.1">
    <property type="nucleotide sequence ID" value="NZ_AEGR01000057.1"/>
</dbReference>
<evidence type="ECO:0000256" key="3">
    <source>
        <dbReference type="ARBA" id="ARBA00011245"/>
    </source>
</evidence>
<feature type="binding site" evidence="12">
    <location>
        <position position="248"/>
    </location>
    <ligand>
        <name>Zn(2+)</name>
        <dbReference type="ChEBI" id="CHEBI:29105"/>
    </ligand>
</feature>
<dbReference type="InterPro" id="IPR014729">
    <property type="entry name" value="Rossmann-like_a/b/a_fold"/>
</dbReference>
<feature type="short sequence motif" description="'HIGH' region" evidence="12">
    <location>
        <begin position="31"/>
        <end position="41"/>
    </location>
</feature>
<comment type="subcellular location">
    <subcellularLocation>
        <location evidence="1 12">Cytoplasm</location>
    </subcellularLocation>
</comment>
<dbReference type="InterPro" id="IPR056411">
    <property type="entry name" value="CysS_C"/>
</dbReference>
<reference evidence="14 15" key="1">
    <citation type="journal article" date="2011" name="EMBO J.">
        <title>Structural diversity of bacterial flagellar motors.</title>
        <authorList>
            <person name="Chen S."/>
            <person name="Beeby M."/>
            <person name="Murphy G.E."/>
            <person name="Leadbetter J.R."/>
            <person name="Hendrixson D.R."/>
            <person name="Briegel A."/>
            <person name="Li Z."/>
            <person name="Shi J."/>
            <person name="Tocheva E.I."/>
            <person name="Muller A."/>
            <person name="Dobro M.J."/>
            <person name="Jensen G.J."/>
        </authorList>
    </citation>
    <scope>NUCLEOTIDE SEQUENCE [LARGE SCALE GENOMIC DNA]</scope>
    <source>
        <strain evidence="14 15">ATCC 19624</strain>
    </source>
</reference>
<dbReference type="SUPFAM" id="SSF47323">
    <property type="entry name" value="Anticodon-binding domain of a subclass of class I aminoacyl-tRNA synthetases"/>
    <property type="match status" value="1"/>
</dbReference>
<feature type="binding site" evidence="12">
    <location>
        <position position="29"/>
    </location>
    <ligand>
        <name>Zn(2+)</name>
        <dbReference type="ChEBI" id="CHEBI:29105"/>
    </ligand>
</feature>
<evidence type="ECO:0000256" key="1">
    <source>
        <dbReference type="ARBA" id="ARBA00004496"/>
    </source>
</evidence>
<dbReference type="NCBIfam" id="TIGR00435">
    <property type="entry name" value="cysS"/>
    <property type="match status" value="1"/>
</dbReference>
<keyword evidence="4 12" id="KW-0963">Cytoplasm</keyword>
<keyword evidence="15" id="KW-1185">Reference proteome</keyword>
<dbReference type="Pfam" id="PF09190">
    <property type="entry name" value="DALR_2"/>
    <property type="match status" value="1"/>
</dbReference>
<evidence type="ECO:0000313" key="15">
    <source>
        <dbReference type="Proteomes" id="UP000016368"/>
    </source>
</evidence>
<dbReference type="GO" id="GO:0004817">
    <property type="term" value="F:cysteine-tRNA ligase activity"/>
    <property type="evidence" value="ECO:0007669"/>
    <property type="project" value="UniProtKB-UniRule"/>
</dbReference>
<name>F3KTU5_9BURK</name>
<keyword evidence="11 12" id="KW-0030">Aminoacyl-tRNA synthetase</keyword>
<dbReference type="GO" id="GO:0005524">
    <property type="term" value="F:ATP binding"/>
    <property type="evidence" value="ECO:0007669"/>
    <property type="project" value="UniProtKB-UniRule"/>
</dbReference>
<evidence type="ECO:0000256" key="2">
    <source>
        <dbReference type="ARBA" id="ARBA00005594"/>
    </source>
</evidence>
<keyword evidence="10 12" id="KW-0648">Protein biosynthesis</keyword>
<dbReference type="InterPro" id="IPR024909">
    <property type="entry name" value="Cys-tRNA/MSH_ligase"/>
</dbReference>
<evidence type="ECO:0000313" key="14">
    <source>
        <dbReference type="EMBL" id="EGI76773.1"/>
    </source>
</evidence>
<dbReference type="CDD" id="cd00672">
    <property type="entry name" value="CysRS_core"/>
    <property type="match status" value="1"/>
</dbReference>
<dbReference type="GO" id="GO:0008270">
    <property type="term" value="F:zinc ion binding"/>
    <property type="evidence" value="ECO:0007669"/>
    <property type="project" value="UniProtKB-UniRule"/>
</dbReference>
<keyword evidence="7 12" id="KW-0547">Nucleotide-binding</keyword>
<dbReference type="Gene3D" id="3.40.50.620">
    <property type="entry name" value="HUPs"/>
    <property type="match status" value="1"/>
</dbReference>
<feature type="domain" description="Cysteinyl-tRNA synthetase class Ia DALR" evidence="13">
    <location>
        <begin position="361"/>
        <end position="416"/>
    </location>
</feature>
<dbReference type="InterPro" id="IPR015273">
    <property type="entry name" value="Cys-tRNA-synt_Ia_DALR"/>
</dbReference>
<accession>F3KTU5</accession>
<feature type="short sequence motif" description="'KMSKS' region" evidence="12">
    <location>
        <begin position="282"/>
        <end position="286"/>
    </location>
</feature>
<protein>
    <recommendedName>
        <fullName evidence="12">Cysteine--tRNA ligase</fullName>
        <ecNumber evidence="12">6.1.1.16</ecNumber>
    </recommendedName>
    <alternativeName>
        <fullName evidence="12">Cysteinyl-tRNA synthetase</fullName>
        <shortName evidence="12">CysRS</shortName>
    </alternativeName>
</protein>
<evidence type="ECO:0000256" key="5">
    <source>
        <dbReference type="ARBA" id="ARBA00022598"/>
    </source>
</evidence>
<keyword evidence="9 12" id="KW-0067">ATP-binding</keyword>
<comment type="subunit">
    <text evidence="3 12">Monomer.</text>
</comment>
<evidence type="ECO:0000256" key="11">
    <source>
        <dbReference type="ARBA" id="ARBA00023146"/>
    </source>
</evidence>
<evidence type="ECO:0000256" key="8">
    <source>
        <dbReference type="ARBA" id="ARBA00022833"/>
    </source>
</evidence>
<dbReference type="Gene3D" id="1.20.120.1910">
    <property type="entry name" value="Cysteine-tRNA ligase, C-terminal anti-codon recognition domain"/>
    <property type="match status" value="1"/>
</dbReference>
<evidence type="ECO:0000256" key="12">
    <source>
        <dbReference type="HAMAP-Rule" id="MF_00041"/>
    </source>
</evidence>